<feature type="repeat" description="NHL" evidence="2">
    <location>
        <begin position="68"/>
        <end position="94"/>
    </location>
</feature>
<evidence type="ECO:0000313" key="3">
    <source>
        <dbReference type="EnsemblMetazoa" id="AFAF005224-PA"/>
    </source>
</evidence>
<proteinExistence type="predicted"/>
<organism evidence="3 4">
    <name type="scientific">Anopheles farauti</name>
    <dbReference type="NCBI Taxonomy" id="69004"/>
    <lineage>
        <taxon>Eukaryota</taxon>
        <taxon>Metazoa</taxon>
        <taxon>Ecdysozoa</taxon>
        <taxon>Arthropoda</taxon>
        <taxon>Hexapoda</taxon>
        <taxon>Insecta</taxon>
        <taxon>Pterygota</taxon>
        <taxon>Neoptera</taxon>
        <taxon>Endopterygota</taxon>
        <taxon>Diptera</taxon>
        <taxon>Nematocera</taxon>
        <taxon>Culicoidea</taxon>
        <taxon>Culicidae</taxon>
        <taxon>Anophelinae</taxon>
        <taxon>Anopheles</taxon>
    </lineage>
</organism>
<evidence type="ECO:0000256" key="1">
    <source>
        <dbReference type="ARBA" id="ARBA00022737"/>
    </source>
</evidence>
<dbReference type="PROSITE" id="PS51125">
    <property type="entry name" value="NHL"/>
    <property type="match status" value="2"/>
</dbReference>
<evidence type="ECO:0000313" key="4">
    <source>
        <dbReference type="Proteomes" id="UP000075886"/>
    </source>
</evidence>
<reference evidence="3" key="2">
    <citation type="submission" date="2020-05" db="UniProtKB">
        <authorList>
            <consortium name="EnsemblMetazoa"/>
        </authorList>
    </citation>
    <scope>IDENTIFICATION</scope>
    <source>
        <strain evidence="3">FAR1</strain>
    </source>
</reference>
<dbReference type="SUPFAM" id="SSF101898">
    <property type="entry name" value="NHL repeat"/>
    <property type="match status" value="1"/>
</dbReference>
<dbReference type="PANTHER" id="PTHR24104:SF47">
    <property type="entry name" value="E3 UBIQUITIN-PROTEIN LIGASE NHLRC1"/>
    <property type="match status" value="1"/>
</dbReference>
<dbReference type="AlphaFoldDB" id="A0A182Q8K9"/>
<dbReference type="GO" id="GO:0043161">
    <property type="term" value="P:proteasome-mediated ubiquitin-dependent protein catabolic process"/>
    <property type="evidence" value="ECO:0007669"/>
    <property type="project" value="TreeGrafter"/>
</dbReference>
<sequence>MDTEDYRSKSFALGRLGSYARFHHGRFQLGADDRYWMKIPCPQHFRIGLSVGVNASSQRAAVNRICLRGVAVDDQGYICVADSGNNRIQIFHPDGSFLRAFGSWGSGDAEFKGLEGVAIMSNGNILVCDRENHRVQVF</sequence>
<dbReference type="EnsemblMetazoa" id="AFAF005224-RA">
    <property type="protein sequence ID" value="AFAF005224-PA"/>
    <property type="gene ID" value="AFAF005224"/>
</dbReference>
<dbReference type="Pfam" id="PF01436">
    <property type="entry name" value="NHL"/>
    <property type="match status" value="2"/>
</dbReference>
<dbReference type="VEuPathDB" id="VectorBase:AFAF005224"/>
<dbReference type="InterPro" id="IPR011042">
    <property type="entry name" value="6-blade_b-propeller_TolB-like"/>
</dbReference>
<protein>
    <submittedName>
        <fullName evidence="3">Uncharacterized protein</fullName>
    </submittedName>
</protein>
<dbReference type="Proteomes" id="UP000075886">
    <property type="component" value="Unassembled WGS sequence"/>
</dbReference>
<keyword evidence="1" id="KW-0677">Repeat</keyword>
<dbReference type="EMBL" id="AXCN02000432">
    <property type="status" value="NOT_ANNOTATED_CDS"/>
    <property type="molecule type" value="Genomic_DNA"/>
</dbReference>
<name>A0A182Q8K9_9DIPT</name>
<accession>A0A182Q8K9</accession>
<evidence type="ECO:0000256" key="2">
    <source>
        <dbReference type="PROSITE-ProRule" id="PRU00504"/>
    </source>
</evidence>
<keyword evidence="4" id="KW-1185">Reference proteome</keyword>
<dbReference type="PANTHER" id="PTHR24104">
    <property type="entry name" value="E3 UBIQUITIN-PROTEIN LIGASE NHLRC1-RELATED"/>
    <property type="match status" value="1"/>
</dbReference>
<dbReference type="GO" id="GO:0061630">
    <property type="term" value="F:ubiquitin protein ligase activity"/>
    <property type="evidence" value="ECO:0007669"/>
    <property type="project" value="TreeGrafter"/>
</dbReference>
<dbReference type="GO" id="GO:0000209">
    <property type="term" value="P:protein polyubiquitination"/>
    <property type="evidence" value="ECO:0007669"/>
    <property type="project" value="TreeGrafter"/>
</dbReference>
<dbReference type="Gene3D" id="2.120.10.30">
    <property type="entry name" value="TolB, C-terminal domain"/>
    <property type="match status" value="1"/>
</dbReference>
<dbReference type="STRING" id="69004.A0A182Q8K9"/>
<dbReference type="InterPro" id="IPR050952">
    <property type="entry name" value="TRIM-NHL_E3_ligases"/>
</dbReference>
<reference evidence="4" key="1">
    <citation type="submission" date="2014-01" db="EMBL/GenBank/DDBJ databases">
        <title>The Genome Sequence of Anopheles farauti FAR1 (V2).</title>
        <authorList>
            <consortium name="The Broad Institute Genomics Platform"/>
            <person name="Neafsey D.E."/>
            <person name="Besansky N."/>
            <person name="Howell P."/>
            <person name="Walton C."/>
            <person name="Young S.K."/>
            <person name="Zeng Q."/>
            <person name="Gargeya S."/>
            <person name="Fitzgerald M."/>
            <person name="Haas B."/>
            <person name="Abouelleil A."/>
            <person name="Allen A.W."/>
            <person name="Alvarado L."/>
            <person name="Arachchi H.M."/>
            <person name="Berlin A.M."/>
            <person name="Chapman S.B."/>
            <person name="Gainer-Dewar J."/>
            <person name="Goldberg J."/>
            <person name="Griggs A."/>
            <person name="Gujja S."/>
            <person name="Hansen M."/>
            <person name="Howarth C."/>
            <person name="Imamovic A."/>
            <person name="Ireland A."/>
            <person name="Larimer J."/>
            <person name="McCowan C."/>
            <person name="Murphy C."/>
            <person name="Pearson M."/>
            <person name="Poon T.W."/>
            <person name="Priest M."/>
            <person name="Roberts A."/>
            <person name="Saif S."/>
            <person name="Shea T."/>
            <person name="Sisk P."/>
            <person name="Sykes S."/>
            <person name="Wortman J."/>
            <person name="Nusbaum C."/>
            <person name="Birren B."/>
        </authorList>
    </citation>
    <scope>NUCLEOTIDE SEQUENCE [LARGE SCALE GENOMIC DNA]</scope>
    <source>
        <strain evidence="4">FAR1</strain>
    </source>
</reference>
<feature type="repeat" description="NHL" evidence="2">
    <location>
        <begin position="101"/>
        <end position="138"/>
    </location>
</feature>
<dbReference type="InterPro" id="IPR001258">
    <property type="entry name" value="NHL_repeat"/>
</dbReference>